<keyword evidence="6" id="KW-0406">Ion transport</keyword>
<dbReference type="Pfam" id="PF01062">
    <property type="entry name" value="Bestrophin"/>
    <property type="match status" value="1"/>
</dbReference>
<dbReference type="OrthoDB" id="201595at2759"/>
<gene>
    <name evidence="7" type="ORF">DGAL_LOCUS3156</name>
</gene>
<feature type="transmembrane region" description="Helical" evidence="6">
    <location>
        <begin position="48"/>
        <end position="68"/>
    </location>
</feature>
<sequence>MKTLLRWKGSTYRLIWKEFLIYMVVYLTISLIYDFVLDDDSKKGFEDIAAYCSTYTSALPIILLLGFFTSTSMQRWFSLVTSMPGTSKVIANFVMSIKENQKEGHQIVHQYARWVLLGWALTFRLICKPLKRVFPDLLSLENAGLLQSHERLQLEICPASNQPLVVLQWKLTLLKFCNRNGIFMDISDYGRNQDLLMSFKKSCGDTIKFAAKNIPFALIQAVTITVYSFGLASLMARQLTDKHTPTSFIIKYFPVLNTFQYFLYYLWLKFGRLAAYPFGDDENDIDIKRLFQAHIEGAVRWLSLYSSPGSTEQLVSMSLLNSSHEWMSLACPKGQEGLISEPLANINNQDSAIMQS</sequence>
<accession>A0A8J2RE66</accession>
<feature type="transmembrane region" description="Helical" evidence="6">
    <location>
        <begin position="248"/>
        <end position="268"/>
    </location>
</feature>
<comment type="similarity">
    <text evidence="5 6">Belongs to the anion channel-forming bestrophin (TC 1.A.46) family. Calcium-sensitive chloride channel subfamily.</text>
</comment>
<keyword evidence="4 6" id="KW-0472">Membrane</keyword>
<feature type="transmembrane region" description="Helical" evidence="6">
    <location>
        <begin position="20"/>
        <end position="36"/>
    </location>
</feature>
<keyword evidence="6" id="KW-0407">Ion channel</keyword>
<evidence type="ECO:0000313" key="8">
    <source>
        <dbReference type="Proteomes" id="UP000789390"/>
    </source>
</evidence>
<evidence type="ECO:0000256" key="4">
    <source>
        <dbReference type="ARBA" id="ARBA00023136"/>
    </source>
</evidence>
<evidence type="ECO:0000256" key="5">
    <source>
        <dbReference type="ARBA" id="ARBA00034769"/>
    </source>
</evidence>
<dbReference type="EMBL" id="CAKKLH010000046">
    <property type="protein sequence ID" value="CAH0100868.1"/>
    <property type="molecule type" value="Genomic_DNA"/>
</dbReference>
<evidence type="ECO:0000313" key="7">
    <source>
        <dbReference type="EMBL" id="CAH0100868.1"/>
    </source>
</evidence>
<evidence type="ECO:0000256" key="6">
    <source>
        <dbReference type="RuleBase" id="RU363126"/>
    </source>
</evidence>
<dbReference type="GO" id="GO:0005886">
    <property type="term" value="C:plasma membrane"/>
    <property type="evidence" value="ECO:0007669"/>
    <property type="project" value="UniProtKB-SubCell"/>
</dbReference>
<dbReference type="InterPro" id="IPR000615">
    <property type="entry name" value="Bestrophin"/>
</dbReference>
<dbReference type="AlphaFoldDB" id="A0A8J2RE66"/>
<keyword evidence="8" id="KW-1185">Reference proteome</keyword>
<evidence type="ECO:0000256" key="2">
    <source>
        <dbReference type="ARBA" id="ARBA00022692"/>
    </source>
</evidence>
<keyword evidence="6" id="KW-1003">Cell membrane</keyword>
<dbReference type="PANTHER" id="PTHR10736:SF0">
    <property type="entry name" value="BESTROPHIN HOMOLOG"/>
    <property type="match status" value="1"/>
</dbReference>
<evidence type="ECO:0000256" key="3">
    <source>
        <dbReference type="ARBA" id="ARBA00022989"/>
    </source>
</evidence>
<keyword evidence="3 6" id="KW-1133">Transmembrane helix</keyword>
<organism evidence="7 8">
    <name type="scientific">Daphnia galeata</name>
    <dbReference type="NCBI Taxonomy" id="27404"/>
    <lineage>
        <taxon>Eukaryota</taxon>
        <taxon>Metazoa</taxon>
        <taxon>Ecdysozoa</taxon>
        <taxon>Arthropoda</taxon>
        <taxon>Crustacea</taxon>
        <taxon>Branchiopoda</taxon>
        <taxon>Diplostraca</taxon>
        <taxon>Cladocera</taxon>
        <taxon>Anomopoda</taxon>
        <taxon>Daphniidae</taxon>
        <taxon>Daphnia</taxon>
    </lineage>
</organism>
<keyword evidence="6" id="KW-0869">Chloride channel</keyword>
<dbReference type="GO" id="GO:0034707">
    <property type="term" value="C:chloride channel complex"/>
    <property type="evidence" value="ECO:0007669"/>
    <property type="project" value="UniProtKB-KW"/>
</dbReference>
<keyword evidence="6" id="KW-0868">Chloride</keyword>
<evidence type="ECO:0000256" key="1">
    <source>
        <dbReference type="ARBA" id="ARBA00004370"/>
    </source>
</evidence>
<feature type="transmembrane region" description="Helical" evidence="6">
    <location>
        <begin position="216"/>
        <end position="236"/>
    </location>
</feature>
<dbReference type="GO" id="GO:0005254">
    <property type="term" value="F:chloride channel activity"/>
    <property type="evidence" value="ECO:0007669"/>
    <property type="project" value="UniProtKB-KW"/>
</dbReference>
<comment type="subcellular location">
    <subcellularLocation>
        <location evidence="6">Cell membrane</location>
        <topology evidence="6">Multi-pass membrane protein</topology>
    </subcellularLocation>
    <subcellularLocation>
        <location evidence="1">Membrane</location>
    </subcellularLocation>
</comment>
<name>A0A8J2RE66_9CRUS</name>
<dbReference type="PANTHER" id="PTHR10736">
    <property type="entry name" value="BESTROPHIN"/>
    <property type="match status" value="1"/>
</dbReference>
<keyword evidence="2 6" id="KW-0812">Transmembrane</keyword>
<proteinExistence type="inferred from homology"/>
<protein>
    <recommendedName>
        <fullName evidence="6">Bestrophin homolog</fullName>
    </recommendedName>
</protein>
<reference evidence="7" key="1">
    <citation type="submission" date="2021-11" db="EMBL/GenBank/DDBJ databases">
        <authorList>
            <person name="Schell T."/>
        </authorList>
    </citation>
    <scope>NUCLEOTIDE SEQUENCE</scope>
    <source>
        <strain evidence="7">M5</strain>
    </source>
</reference>
<comment type="caution">
    <text evidence="7">The sequence shown here is derived from an EMBL/GenBank/DDBJ whole genome shotgun (WGS) entry which is preliminary data.</text>
</comment>
<dbReference type="InterPro" id="IPR021134">
    <property type="entry name" value="Bestrophin-like"/>
</dbReference>
<comment type="function">
    <text evidence="6">Forms chloride channels.</text>
</comment>
<keyword evidence="6" id="KW-0813">Transport</keyword>
<dbReference type="Proteomes" id="UP000789390">
    <property type="component" value="Unassembled WGS sequence"/>
</dbReference>